<evidence type="ECO:0000256" key="3">
    <source>
        <dbReference type="ARBA" id="ARBA00022448"/>
    </source>
</evidence>
<feature type="transmembrane region" description="Helical" evidence="13">
    <location>
        <begin position="220"/>
        <end position="242"/>
    </location>
</feature>
<dbReference type="InterPro" id="IPR000540">
    <property type="entry name" value="Flag_MotA_CS"/>
</dbReference>
<keyword evidence="10 13" id="KW-1133">Transmembrane helix</keyword>
<dbReference type="InterPro" id="IPR022522">
    <property type="entry name" value="Flagellar_motor_stator_MotA"/>
</dbReference>
<dbReference type="AlphaFoldDB" id="A0A379G2N1"/>
<reference evidence="16 17" key="1">
    <citation type="submission" date="2018-06" db="EMBL/GenBank/DDBJ databases">
        <authorList>
            <consortium name="Pathogen Informatics"/>
            <person name="Doyle S."/>
        </authorList>
    </citation>
    <scope>NUCLEOTIDE SEQUENCE [LARGE SCALE GENOMIC DNA]</scope>
    <source>
        <strain evidence="16 17">NCTC12026</strain>
    </source>
</reference>
<evidence type="ECO:0000256" key="2">
    <source>
        <dbReference type="ARBA" id="ARBA00008038"/>
    </source>
</evidence>
<evidence type="ECO:0000313" key="16">
    <source>
        <dbReference type="EMBL" id="SUC35122.1"/>
    </source>
</evidence>
<organism evidence="16 17">
    <name type="scientific">Providencia rustigianii</name>
    <dbReference type="NCBI Taxonomy" id="158850"/>
    <lineage>
        <taxon>Bacteria</taxon>
        <taxon>Pseudomonadati</taxon>
        <taxon>Pseudomonadota</taxon>
        <taxon>Gammaproteobacteria</taxon>
        <taxon>Enterobacterales</taxon>
        <taxon>Morganellaceae</taxon>
        <taxon>Providencia</taxon>
    </lineage>
</organism>
<keyword evidence="9" id="KW-0375">Hydrogen ion transport</keyword>
<feature type="transmembrane region" description="Helical" evidence="13">
    <location>
        <begin position="194"/>
        <end position="213"/>
    </location>
</feature>
<evidence type="ECO:0000256" key="10">
    <source>
        <dbReference type="ARBA" id="ARBA00022989"/>
    </source>
</evidence>
<dbReference type="Pfam" id="PF01618">
    <property type="entry name" value="MotA_ExbB"/>
    <property type="match status" value="1"/>
</dbReference>
<evidence type="ECO:0000256" key="5">
    <source>
        <dbReference type="ARBA" id="ARBA00022500"/>
    </source>
</evidence>
<dbReference type="GO" id="GO:0005886">
    <property type="term" value="C:plasma membrane"/>
    <property type="evidence" value="ECO:0007669"/>
    <property type="project" value="UniProtKB-SubCell"/>
</dbReference>
<keyword evidence="6" id="KW-0997">Cell inner membrane</keyword>
<keyword evidence="3" id="KW-0813">Transport</keyword>
<dbReference type="InterPro" id="IPR047055">
    <property type="entry name" value="MotA-like"/>
</dbReference>
<evidence type="ECO:0000256" key="8">
    <source>
        <dbReference type="ARBA" id="ARBA00022779"/>
    </source>
</evidence>
<keyword evidence="11" id="KW-0406">Ion transport</keyword>
<evidence type="ECO:0000256" key="11">
    <source>
        <dbReference type="ARBA" id="ARBA00023065"/>
    </source>
</evidence>
<comment type="subcellular location">
    <subcellularLocation>
        <location evidence="1">Cell inner membrane</location>
        <topology evidence="1">Multi-pass membrane protein</topology>
    </subcellularLocation>
</comment>
<proteinExistence type="inferred from homology"/>
<evidence type="ECO:0000259" key="14">
    <source>
        <dbReference type="Pfam" id="PF01618"/>
    </source>
</evidence>
<feature type="transmembrane region" description="Helical" evidence="13">
    <location>
        <begin position="23"/>
        <end position="43"/>
    </location>
</feature>
<feature type="domain" description="MotA/TolQ/ExbB proton channel" evidence="14">
    <location>
        <begin position="155"/>
        <end position="261"/>
    </location>
</feature>
<dbReference type="EMBL" id="UGUA01000002">
    <property type="protein sequence ID" value="SUC35122.1"/>
    <property type="molecule type" value="Genomic_DNA"/>
</dbReference>
<dbReference type="InterPro" id="IPR002898">
    <property type="entry name" value="MotA_ExbB_proton_chnl"/>
</dbReference>
<protein>
    <submittedName>
        <fullName evidence="16">Chemotaxis protein MotA</fullName>
    </submittedName>
</protein>
<dbReference type="GO" id="GO:1902600">
    <property type="term" value="P:proton transmembrane transport"/>
    <property type="evidence" value="ECO:0007669"/>
    <property type="project" value="UniProtKB-KW"/>
</dbReference>
<name>A0A379G2N1_9GAMM</name>
<evidence type="ECO:0000256" key="7">
    <source>
        <dbReference type="ARBA" id="ARBA00022692"/>
    </source>
</evidence>
<dbReference type="InterPro" id="IPR046786">
    <property type="entry name" value="MotA_N"/>
</dbReference>
<dbReference type="Proteomes" id="UP000255129">
    <property type="component" value="Unassembled WGS sequence"/>
</dbReference>
<evidence type="ECO:0000256" key="12">
    <source>
        <dbReference type="ARBA" id="ARBA00023136"/>
    </source>
</evidence>
<evidence type="ECO:0000313" key="17">
    <source>
        <dbReference type="Proteomes" id="UP000255129"/>
    </source>
</evidence>
<comment type="similarity">
    <text evidence="2">Belongs to the MotA family.</text>
</comment>
<evidence type="ECO:0000256" key="9">
    <source>
        <dbReference type="ARBA" id="ARBA00022781"/>
    </source>
</evidence>
<keyword evidence="12 13" id="KW-0472">Membrane</keyword>
<keyword evidence="4" id="KW-1003">Cell membrane</keyword>
<evidence type="ECO:0000256" key="13">
    <source>
        <dbReference type="SAM" id="Phobius"/>
    </source>
</evidence>
<evidence type="ECO:0000256" key="1">
    <source>
        <dbReference type="ARBA" id="ARBA00004429"/>
    </source>
</evidence>
<dbReference type="Pfam" id="PF20560">
    <property type="entry name" value="MotA_N"/>
    <property type="match status" value="1"/>
</dbReference>
<evidence type="ECO:0000256" key="6">
    <source>
        <dbReference type="ARBA" id="ARBA00022519"/>
    </source>
</evidence>
<dbReference type="PROSITE" id="PS01307">
    <property type="entry name" value="MOTA"/>
    <property type="match status" value="1"/>
</dbReference>
<keyword evidence="8" id="KW-0283">Flagellar rotation</keyword>
<accession>A0A379G2N1</accession>
<keyword evidence="5" id="KW-0145">Chemotaxis</keyword>
<dbReference type="NCBIfam" id="TIGR03818">
    <property type="entry name" value="MotA1"/>
    <property type="match status" value="1"/>
</dbReference>
<keyword evidence="7 13" id="KW-0812">Transmembrane</keyword>
<gene>
    <name evidence="16" type="primary">motA</name>
    <name evidence="16" type="ORF">NCTC12026_01505</name>
</gene>
<dbReference type="GO" id="GO:0006935">
    <property type="term" value="P:chemotaxis"/>
    <property type="evidence" value="ECO:0007669"/>
    <property type="project" value="UniProtKB-KW"/>
</dbReference>
<dbReference type="PANTHER" id="PTHR30433:SF4">
    <property type="entry name" value="MOTILITY PROTEIN A"/>
    <property type="match status" value="1"/>
</dbReference>
<evidence type="ECO:0000256" key="4">
    <source>
        <dbReference type="ARBA" id="ARBA00022475"/>
    </source>
</evidence>
<sequence length="317" mass="34557">MPVLPHIPFDCHLLTNGVKGNTVLILIGYIIVTAAVIGGYVMVGGHLGALYQPAEFVIILGAGLGAFVVGNSGKSIVALCKVLPRLFRRSAYNKAMSMDLMALLFQLLNKSRQQGLLALEKDIENPQESEIFTQYPRILKDPTAMMFIVDYLRLMVTSNLQSHEIEALMDEELETFRQENEVPATGLNMVGESMPAFGIVAAVLGVVNALGAADRPAGELGALIAHAMVGTFLGILVAYGFILPLASLVRQRSTEQLKLMECIKVTFLSSLQGYAPQIAVEFGRKVLFSVDRPSFIELEDKVREVKVGNRTTETSEE</sequence>
<evidence type="ECO:0000259" key="15">
    <source>
        <dbReference type="Pfam" id="PF20560"/>
    </source>
</evidence>
<feature type="transmembrane region" description="Helical" evidence="13">
    <location>
        <begin position="49"/>
        <end position="70"/>
    </location>
</feature>
<feature type="domain" description="Motility protein A N-terminal" evidence="15">
    <location>
        <begin position="26"/>
        <end position="115"/>
    </location>
</feature>
<dbReference type="GO" id="GO:0071978">
    <property type="term" value="P:bacterial-type flagellum-dependent swarming motility"/>
    <property type="evidence" value="ECO:0007669"/>
    <property type="project" value="InterPro"/>
</dbReference>
<dbReference type="PANTHER" id="PTHR30433">
    <property type="entry name" value="CHEMOTAXIS PROTEIN MOTA"/>
    <property type="match status" value="1"/>
</dbReference>